<keyword evidence="4" id="KW-0749">Sporulation</keyword>
<name>A0A2V4NA25_9ACTN</name>
<comment type="caution">
    <text evidence="7">The sequence shown here is derived from an EMBL/GenBank/DDBJ whole genome shotgun (WGS) entry which is preliminary data.</text>
</comment>
<dbReference type="OrthoDB" id="3853096at2"/>
<dbReference type="RefSeq" id="WP_110671412.1">
    <property type="nucleotide sequence ID" value="NZ_PYBW01000080.1"/>
</dbReference>
<accession>A0A2V4NA25</accession>
<dbReference type="GO" id="GO:0030435">
    <property type="term" value="P:sporulation resulting in formation of a cellular spore"/>
    <property type="evidence" value="ECO:0007669"/>
    <property type="project" value="UniProtKB-KW"/>
</dbReference>
<dbReference type="Gene3D" id="2.30.31.20">
    <property type="entry name" value="Sporulation-specific cell division protein SsgB"/>
    <property type="match status" value="1"/>
</dbReference>
<evidence type="ECO:0000256" key="3">
    <source>
        <dbReference type="ARBA" id="ARBA00022618"/>
    </source>
</evidence>
<evidence type="ECO:0000256" key="6">
    <source>
        <dbReference type="ARBA" id="ARBA00023306"/>
    </source>
</evidence>
<keyword evidence="8" id="KW-1185">Reference proteome</keyword>
<evidence type="ECO:0000256" key="5">
    <source>
        <dbReference type="ARBA" id="ARBA00023210"/>
    </source>
</evidence>
<reference evidence="7 8" key="1">
    <citation type="submission" date="2018-03" db="EMBL/GenBank/DDBJ databases">
        <title>Bioinformatic expansion and discovery of thiopeptide antibiotics.</title>
        <authorList>
            <person name="Schwalen C.J."/>
            <person name="Hudson G.A."/>
            <person name="Mitchell D.A."/>
        </authorList>
    </citation>
    <scope>NUCLEOTIDE SEQUENCE [LARGE SCALE GENOMIC DNA]</scope>
    <source>
        <strain evidence="7 8">ATCC 21389</strain>
    </source>
</reference>
<evidence type="ECO:0000256" key="1">
    <source>
        <dbReference type="ARBA" id="ARBA00004431"/>
    </source>
</evidence>
<evidence type="ECO:0000313" key="8">
    <source>
        <dbReference type="Proteomes" id="UP000248039"/>
    </source>
</evidence>
<dbReference type="EMBL" id="PYBW01000080">
    <property type="protein sequence ID" value="PYC76857.1"/>
    <property type="molecule type" value="Genomic_DNA"/>
</dbReference>
<comment type="subcellular location">
    <subcellularLocation>
        <location evidence="1">Cell septum</location>
    </subcellularLocation>
</comment>
<keyword evidence="6" id="KW-0131">Cell cycle</keyword>
<dbReference type="GO" id="GO:0030428">
    <property type="term" value="C:cell septum"/>
    <property type="evidence" value="ECO:0007669"/>
    <property type="project" value="UniProtKB-SubCell"/>
</dbReference>
<evidence type="ECO:0000256" key="2">
    <source>
        <dbReference type="ARBA" id="ARBA00009323"/>
    </source>
</evidence>
<keyword evidence="3 7" id="KW-0132">Cell division</keyword>
<keyword evidence="5" id="KW-0717">Septation</keyword>
<dbReference type="InterPro" id="IPR038658">
    <property type="entry name" value="SsgB_sf"/>
</dbReference>
<evidence type="ECO:0000256" key="4">
    <source>
        <dbReference type="ARBA" id="ARBA00022969"/>
    </source>
</evidence>
<sequence>MHSTVQGHVVMNLVVSRELSFRLVVDLEYDPTDPYAVRLTFHLPGDVPVSWVFGRELLLDGISRPTGEGDVRIRPVGEELSEVGILLCSPDGVAQLRCAAPPLAAFLARADRLVPMGRELAEAALEAKLADILSGGCIG</sequence>
<gene>
    <name evidence="7" type="ORF">C7C46_20895</name>
</gene>
<dbReference type="Pfam" id="PF04686">
    <property type="entry name" value="SsgA"/>
    <property type="match status" value="1"/>
</dbReference>
<evidence type="ECO:0000313" key="7">
    <source>
        <dbReference type="EMBL" id="PYC76857.1"/>
    </source>
</evidence>
<proteinExistence type="inferred from homology"/>
<dbReference type="Proteomes" id="UP000248039">
    <property type="component" value="Unassembled WGS sequence"/>
</dbReference>
<dbReference type="AlphaFoldDB" id="A0A2V4NA25"/>
<comment type="similarity">
    <text evidence="2">Belongs to the SsgA family.</text>
</comment>
<dbReference type="InterPro" id="IPR006776">
    <property type="entry name" value="SsgB"/>
</dbReference>
<organism evidence="7 8">
    <name type="scientific">Streptomyces tateyamensis</name>
    <dbReference type="NCBI Taxonomy" id="565073"/>
    <lineage>
        <taxon>Bacteria</taxon>
        <taxon>Bacillati</taxon>
        <taxon>Actinomycetota</taxon>
        <taxon>Actinomycetes</taxon>
        <taxon>Kitasatosporales</taxon>
        <taxon>Streptomycetaceae</taxon>
        <taxon>Streptomyces</taxon>
    </lineage>
</organism>
<dbReference type="GO" id="GO:0000917">
    <property type="term" value="P:division septum assembly"/>
    <property type="evidence" value="ECO:0007669"/>
    <property type="project" value="UniProtKB-KW"/>
</dbReference>
<protein>
    <submittedName>
        <fullName evidence="7">SsgA family sporulation/cell division regulator</fullName>
    </submittedName>
</protein>